<organism evidence="6 7">
    <name type="scientific">Tahibacter harae</name>
    <dbReference type="NCBI Taxonomy" id="2963937"/>
    <lineage>
        <taxon>Bacteria</taxon>
        <taxon>Pseudomonadati</taxon>
        <taxon>Pseudomonadota</taxon>
        <taxon>Gammaproteobacteria</taxon>
        <taxon>Lysobacterales</taxon>
        <taxon>Rhodanobacteraceae</taxon>
        <taxon>Tahibacter</taxon>
    </lineage>
</organism>
<feature type="active site" description="Proton acceptor" evidence="3">
    <location>
        <position position="118"/>
    </location>
</feature>
<feature type="domain" description="Deacetylase sirtuin-type" evidence="5">
    <location>
        <begin position="1"/>
        <end position="251"/>
    </location>
</feature>
<sequence>MDPLSELAARLRQARHVLVLTGAGVSAESGIATFRDAQTGLWARYRAEDLATPEGFRRDPALVWRWYQARRAQIAAAAPNPAHHALAALAAQTRLSLVTQNVDDLHQRAGSPAVICLHGAIMRSICSVTRLPISAQWLAAHPGEPPPSPHHAQGLARPGVVWFGENLPQEALDLAEAAARDCDLVLAVGTSALVYPAAGLPELAKRQGACFAEINLEATPLTRRADIVLRQPAGVALPALLAAAWPPEHAA</sequence>
<dbReference type="EMBL" id="JANFQO010000021">
    <property type="protein sequence ID" value="MCQ4166814.1"/>
    <property type="molecule type" value="Genomic_DNA"/>
</dbReference>
<dbReference type="InterPro" id="IPR027546">
    <property type="entry name" value="Sirtuin_class_III"/>
</dbReference>
<keyword evidence="1 6" id="KW-0808">Transferase</keyword>
<feature type="binding site" evidence="3">
    <location>
        <position position="70"/>
    </location>
    <ligand>
        <name>substrate</name>
    </ligand>
</feature>
<evidence type="ECO:0000259" key="5">
    <source>
        <dbReference type="PROSITE" id="PS50305"/>
    </source>
</evidence>
<dbReference type="InterPro" id="IPR029035">
    <property type="entry name" value="DHS-like_NAD/FAD-binding_dom"/>
</dbReference>
<keyword evidence="6" id="KW-0012">Acyltransferase</keyword>
<dbReference type="GO" id="GO:0034979">
    <property type="term" value="F:NAD-dependent protein lysine deacetylase activity"/>
    <property type="evidence" value="ECO:0007669"/>
    <property type="project" value="UniProtKB-EC"/>
</dbReference>
<feature type="binding site" evidence="3">
    <location>
        <begin position="215"/>
        <end position="217"/>
    </location>
    <ligand>
        <name>NAD(+)</name>
        <dbReference type="ChEBI" id="CHEBI:57540"/>
    </ligand>
</feature>
<dbReference type="SUPFAM" id="SSF52467">
    <property type="entry name" value="DHS-like NAD/FAD-binding domain"/>
    <property type="match status" value="1"/>
</dbReference>
<gene>
    <name evidence="3" type="primary">cobB</name>
    <name evidence="6" type="ORF">NM961_19040</name>
</gene>
<keyword evidence="2 3" id="KW-0520">NAD</keyword>
<feature type="binding site" evidence="3">
    <location>
        <begin position="100"/>
        <end position="103"/>
    </location>
    <ligand>
        <name>NAD(+)</name>
        <dbReference type="ChEBI" id="CHEBI:57540"/>
    </ligand>
</feature>
<dbReference type="PANTHER" id="PTHR11085:SF4">
    <property type="entry name" value="NAD-DEPENDENT PROTEIN DEACYLASE"/>
    <property type="match status" value="1"/>
</dbReference>
<dbReference type="PROSITE" id="PS50305">
    <property type="entry name" value="SIRTUIN"/>
    <property type="match status" value="1"/>
</dbReference>
<comment type="subcellular location">
    <subcellularLocation>
        <location evidence="3">Cytoplasm</location>
    </subcellularLocation>
</comment>
<comment type="caution">
    <text evidence="3 4">Lacks conserved residue(s) required for the propagation of feature annotation.</text>
</comment>
<evidence type="ECO:0000313" key="7">
    <source>
        <dbReference type="Proteomes" id="UP001165498"/>
    </source>
</evidence>
<feature type="binding site" evidence="3">
    <location>
        <begin position="189"/>
        <end position="191"/>
    </location>
    <ligand>
        <name>NAD(+)</name>
        <dbReference type="ChEBI" id="CHEBI:57540"/>
    </ligand>
</feature>
<dbReference type="InterPro" id="IPR026591">
    <property type="entry name" value="Sirtuin_cat_small_dom_sf"/>
</dbReference>
<keyword evidence="3" id="KW-0963">Cytoplasm</keyword>
<dbReference type="InterPro" id="IPR026590">
    <property type="entry name" value="Ssirtuin_cat_dom"/>
</dbReference>
<name>A0ABT1QX00_9GAMM</name>
<comment type="catalytic activity">
    <reaction evidence="3">
        <text>N(6)-succinyl-L-lysyl-[protein] + NAD(+) + H2O = 2''-O-succinyl-ADP-D-ribose + nicotinamide + L-lysyl-[protein]</text>
        <dbReference type="Rhea" id="RHEA:47668"/>
        <dbReference type="Rhea" id="RHEA-COMP:9752"/>
        <dbReference type="Rhea" id="RHEA-COMP:11877"/>
        <dbReference type="ChEBI" id="CHEBI:15377"/>
        <dbReference type="ChEBI" id="CHEBI:17154"/>
        <dbReference type="ChEBI" id="CHEBI:29969"/>
        <dbReference type="ChEBI" id="CHEBI:57540"/>
        <dbReference type="ChEBI" id="CHEBI:87830"/>
        <dbReference type="ChEBI" id="CHEBI:87832"/>
    </reaction>
</comment>
<dbReference type="EC" id="2.3.1.286" evidence="3"/>
<evidence type="ECO:0000256" key="3">
    <source>
        <dbReference type="HAMAP-Rule" id="MF_01121"/>
    </source>
</evidence>
<dbReference type="RefSeq" id="WP_255916000.1">
    <property type="nucleotide sequence ID" value="NZ_JANFQO010000021.1"/>
</dbReference>
<evidence type="ECO:0000256" key="1">
    <source>
        <dbReference type="ARBA" id="ARBA00022679"/>
    </source>
</evidence>
<proteinExistence type="inferred from homology"/>
<reference evidence="6" key="1">
    <citation type="submission" date="2022-07" db="EMBL/GenBank/DDBJ databases">
        <title>Tahibacter sp., a new gammaproteobacterium isolated from the silt sample collected at pig farm.</title>
        <authorList>
            <person name="Chen H."/>
        </authorList>
    </citation>
    <scope>NUCLEOTIDE SEQUENCE</scope>
    <source>
        <strain evidence="6">P2K</strain>
    </source>
</reference>
<comment type="caution">
    <text evidence="6">The sequence shown here is derived from an EMBL/GenBank/DDBJ whole genome shotgun (WGS) entry which is preliminary data.</text>
</comment>
<dbReference type="InterPro" id="IPR050134">
    <property type="entry name" value="NAD-dep_sirtuin_deacylases"/>
</dbReference>
<keyword evidence="7" id="KW-1185">Reference proteome</keyword>
<comment type="domain">
    <text evidence="3">2 residues (Tyr-67 and Arg-70) present in a large hydrophobic pocket are probably involved in substrate specificity. They are important for desuccinylation activity, but dispensable for deacetylation activity.</text>
</comment>
<dbReference type="HAMAP" id="MF_01121">
    <property type="entry name" value="Sirtuin_ClassIII"/>
    <property type="match status" value="1"/>
</dbReference>
<dbReference type="InterPro" id="IPR003000">
    <property type="entry name" value="Sirtuin"/>
</dbReference>
<dbReference type="Proteomes" id="UP001165498">
    <property type="component" value="Unassembled WGS sequence"/>
</dbReference>
<comment type="similarity">
    <text evidence="3">Belongs to the sirtuin family. Class III subfamily.</text>
</comment>
<dbReference type="Gene3D" id="3.40.50.1220">
    <property type="entry name" value="TPP-binding domain"/>
    <property type="match status" value="1"/>
</dbReference>
<evidence type="ECO:0000256" key="4">
    <source>
        <dbReference type="PROSITE-ProRule" id="PRU00236"/>
    </source>
</evidence>
<dbReference type="Pfam" id="PF02146">
    <property type="entry name" value="SIR2"/>
    <property type="match status" value="1"/>
</dbReference>
<feature type="binding site" evidence="3">
    <location>
        <position position="67"/>
    </location>
    <ligand>
        <name>substrate</name>
    </ligand>
</feature>
<dbReference type="PANTHER" id="PTHR11085">
    <property type="entry name" value="NAD-DEPENDENT PROTEIN DEACYLASE SIRTUIN-5, MITOCHONDRIAL-RELATED"/>
    <property type="match status" value="1"/>
</dbReference>
<evidence type="ECO:0000256" key="2">
    <source>
        <dbReference type="ARBA" id="ARBA00023027"/>
    </source>
</evidence>
<protein>
    <recommendedName>
        <fullName evidence="3">NAD-dependent protein deacylase</fullName>
        <ecNumber evidence="3">2.3.1.286</ecNumber>
    </recommendedName>
    <alternativeName>
        <fullName evidence="3">Regulatory protein SIR2 homolog</fullName>
    </alternativeName>
</protein>
<feature type="binding site" evidence="3">
    <location>
        <position position="233"/>
    </location>
    <ligand>
        <name>NAD(+)</name>
        <dbReference type="ChEBI" id="CHEBI:57540"/>
    </ligand>
</feature>
<evidence type="ECO:0000313" key="6">
    <source>
        <dbReference type="EMBL" id="MCQ4166814.1"/>
    </source>
</evidence>
<comment type="function">
    <text evidence="3">NAD-dependent lysine deacetylase and desuccinylase that specifically removes acetyl and succinyl groups on target proteins. Modulates the activities of several proteins which are inactive in their acylated form.</text>
</comment>
<comment type="catalytic activity">
    <reaction evidence="3">
        <text>N(6)-acetyl-L-lysyl-[protein] + NAD(+) + H2O = 2''-O-acetyl-ADP-D-ribose + nicotinamide + L-lysyl-[protein]</text>
        <dbReference type="Rhea" id="RHEA:43636"/>
        <dbReference type="Rhea" id="RHEA-COMP:9752"/>
        <dbReference type="Rhea" id="RHEA-COMP:10731"/>
        <dbReference type="ChEBI" id="CHEBI:15377"/>
        <dbReference type="ChEBI" id="CHEBI:17154"/>
        <dbReference type="ChEBI" id="CHEBI:29969"/>
        <dbReference type="ChEBI" id="CHEBI:57540"/>
        <dbReference type="ChEBI" id="CHEBI:61930"/>
        <dbReference type="ChEBI" id="CHEBI:83767"/>
        <dbReference type="EC" id="2.3.1.286"/>
    </reaction>
</comment>
<dbReference type="NCBIfam" id="NF001753">
    <property type="entry name" value="PRK00481.1-3"/>
    <property type="match status" value="1"/>
</dbReference>
<dbReference type="Gene3D" id="3.30.1600.10">
    <property type="entry name" value="SIR2/SIRT2 'Small Domain"/>
    <property type="match status" value="1"/>
</dbReference>
<accession>A0ABT1QX00</accession>